<comment type="caution">
    <text evidence="1">The sequence shown here is derived from an EMBL/GenBank/DDBJ whole genome shotgun (WGS) entry which is preliminary data.</text>
</comment>
<dbReference type="Pfam" id="PF04325">
    <property type="entry name" value="DUF465"/>
    <property type="match status" value="1"/>
</dbReference>
<dbReference type="InterPro" id="IPR038444">
    <property type="entry name" value="DUF465_sf"/>
</dbReference>
<dbReference type="RefSeq" id="WP_200609421.1">
    <property type="nucleotide sequence ID" value="NZ_JAEHHL010000004.1"/>
</dbReference>
<dbReference type="Gene3D" id="6.10.280.50">
    <property type="match status" value="1"/>
</dbReference>
<organism evidence="1 2">
    <name type="scientific">Thermohalobaculum xanthum</name>
    <dbReference type="NCBI Taxonomy" id="2753746"/>
    <lineage>
        <taxon>Bacteria</taxon>
        <taxon>Pseudomonadati</taxon>
        <taxon>Pseudomonadota</taxon>
        <taxon>Alphaproteobacteria</taxon>
        <taxon>Rhodobacterales</taxon>
        <taxon>Paracoccaceae</taxon>
        <taxon>Thermohalobaculum</taxon>
    </lineage>
</organism>
<evidence type="ECO:0000313" key="2">
    <source>
        <dbReference type="Proteomes" id="UP000655420"/>
    </source>
</evidence>
<accession>A0A8J7SC85</accession>
<sequence length="83" mass="9607">MTHTPHELSEAFPEDAETIHLLKTRDQHFARMADEYHRLNRAIHRAETDIEPVADFTLEDMKKERLQLLDEIAAQLKSAPTNG</sequence>
<evidence type="ECO:0000313" key="1">
    <source>
        <dbReference type="EMBL" id="MBK0399317.1"/>
    </source>
</evidence>
<dbReference type="Proteomes" id="UP000655420">
    <property type="component" value="Unassembled WGS sequence"/>
</dbReference>
<dbReference type="AlphaFoldDB" id="A0A8J7SC85"/>
<gene>
    <name evidence="1" type="ORF">H0I76_08950</name>
</gene>
<proteinExistence type="predicted"/>
<reference evidence="1" key="1">
    <citation type="submission" date="2020-12" db="EMBL/GenBank/DDBJ databases">
        <title>Bacterial taxonomy.</title>
        <authorList>
            <person name="Pan X."/>
        </authorList>
    </citation>
    <scope>NUCLEOTIDE SEQUENCE</scope>
    <source>
        <strain evidence="1">M0105</strain>
    </source>
</reference>
<protein>
    <submittedName>
        <fullName evidence="1">YdcH family protein</fullName>
    </submittedName>
</protein>
<dbReference type="InterPro" id="IPR007420">
    <property type="entry name" value="DUF465"/>
</dbReference>
<dbReference type="EMBL" id="JAEHHL010000004">
    <property type="protein sequence ID" value="MBK0399317.1"/>
    <property type="molecule type" value="Genomic_DNA"/>
</dbReference>
<keyword evidence="2" id="KW-1185">Reference proteome</keyword>
<name>A0A8J7SC85_9RHOB</name>